<comment type="caution">
    <text evidence="1">The sequence shown here is derived from an EMBL/GenBank/DDBJ whole genome shotgun (WGS) entry which is preliminary data.</text>
</comment>
<dbReference type="EMBL" id="JBHUIG010000001">
    <property type="protein sequence ID" value="MFD2317240.1"/>
    <property type="molecule type" value="Genomic_DNA"/>
</dbReference>
<evidence type="ECO:0000313" key="2">
    <source>
        <dbReference type="Proteomes" id="UP001597287"/>
    </source>
</evidence>
<keyword evidence="2" id="KW-1185">Reference proteome</keyword>
<reference evidence="2" key="1">
    <citation type="journal article" date="2019" name="Int. J. Syst. Evol. Microbiol.">
        <title>The Global Catalogue of Microorganisms (GCM) 10K type strain sequencing project: providing services to taxonomists for standard genome sequencing and annotation.</title>
        <authorList>
            <consortium name="The Broad Institute Genomics Platform"/>
            <consortium name="The Broad Institute Genome Sequencing Center for Infectious Disease"/>
            <person name="Wu L."/>
            <person name="Ma J."/>
        </authorList>
    </citation>
    <scope>NUCLEOTIDE SEQUENCE [LARGE SCALE GENOMIC DNA]</scope>
    <source>
        <strain evidence="2">CCUG 62793</strain>
    </source>
</reference>
<name>A0ABW5EGL5_9BURK</name>
<protein>
    <recommendedName>
        <fullName evidence="3">Lipoprotein</fullName>
    </recommendedName>
</protein>
<dbReference type="Proteomes" id="UP001597287">
    <property type="component" value="Unassembled WGS sequence"/>
</dbReference>
<organism evidence="1 2">
    <name type="scientific">Delftia deserti</name>
    <dbReference type="NCBI Taxonomy" id="1651218"/>
    <lineage>
        <taxon>Bacteria</taxon>
        <taxon>Pseudomonadati</taxon>
        <taxon>Pseudomonadota</taxon>
        <taxon>Betaproteobacteria</taxon>
        <taxon>Burkholderiales</taxon>
        <taxon>Comamonadaceae</taxon>
        <taxon>Delftia</taxon>
    </lineage>
</organism>
<sequence>MCNAVINFNYRKIKTTFHFRYVVLLTVFFIFGCTESAEGDLKISHIHEHSIVDINDGKVYIPDFCKLSYLNYDDDLGFATVICTRESADHPSDLTLLDLRRNKEKESIVKQTMGQRKMIDAHECGYILYPNMSCYFNEMGILASSDDIVVLEHFVKYQAVAERLRREAKK</sequence>
<evidence type="ECO:0008006" key="3">
    <source>
        <dbReference type="Google" id="ProtNLM"/>
    </source>
</evidence>
<gene>
    <name evidence="1" type="ORF">ACFSPV_00810</name>
</gene>
<proteinExistence type="predicted"/>
<evidence type="ECO:0000313" key="1">
    <source>
        <dbReference type="EMBL" id="MFD2317240.1"/>
    </source>
</evidence>
<dbReference type="RefSeq" id="WP_380107949.1">
    <property type="nucleotide sequence ID" value="NZ_JBHSIH010000001.1"/>
</dbReference>
<accession>A0ABW5EGL5</accession>